<comment type="catalytic activity">
    <reaction evidence="9 10 12">
        <text>L-threonyl-[protein] + FAD = FMN-L-threonyl-[protein] + AMP + H(+)</text>
        <dbReference type="Rhea" id="RHEA:36847"/>
        <dbReference type="Rhea" id="RHEA-COMP:11060"/>
        <dbReference type="Rhea" id="RHEA-COMP:11061"/>
        <dbReference type="ChEBI" id="CHEBI:15378"/>
        <dbReference type="ChEBI" id="CHEBI:30013"/>
        <dbReference type="ChEBI" id="CHEBI:57692"/>
        <dbReference type="ChEBI" id="CHEBI:74257"/>
        <dbReference type="ChEBI" id="CHEBI:456215"/>
        <dbReference type="EC" id="2.7.1.180"/>
    </reaction>
</comment>
<dbReference type="PIRSF" id="PIRSF006268">
    <property type="entry name" value="ApbE"/>
    <property type="match status" value="1"/>
</dbReference>
<feature type="binding site" evidence="11">
    <location>
        <position position="306"/>
    </location>
    <ligand>
        <name>Mg(2+)</name>
        <dbReference type="ChEBI" id="CHEBI:18420"/>
    </ligand>
</feature>
<dbReference type="AlphaFoldDB" id="G5II73"/>
<keyword evidence="14" id="KW-1185">Reference proteome</keyword>
<dbReference type="PATRIC" id="fig|742737.3.peg.3177"/>
<keyword evidence="4 10" id="KW-0808">Transferase</keyword>
<dbReference type="Proteomes" id="UP000005384">
    <property type="component" value="Unassembled WGS sequence"/>
</dbReference>
<dbReference type="Pfam" id="PF02424">
    <property type="entry name" value="ApbE"/>
    <property type="match status" value="1"/>
</dbReference>
<organism evidence="13 14">
    <name type="scientific">Hungatella hathewayi WAL-18680</name>
    <dbReference type="NCBI Taxonomy" id="742737"/>
    <lineage>
        <taxon>Bacteria</taxon>
        <taxon>Bacillati</taxon>
        <taxon>Bacillota</taxon>
        <taxon>Clostridia</taxon>
        <taxon>Lachnospirales</taxon>
        <taxon>Lachnospiraceae</taxon>
        <taxon>Hungatella</taxon>
    </lineage>
</organism>
<evidence type="ECO:0000256" key="12">
    <source>
        <dbReference type="RuleBase" id="RU363002"/>
    </source>
</evidence>
<dbReference type="GO" id="GO:0016740">
    <property type="term" value="F:transferase activity"/>
    <property type="evidence" value="ECO:0007669"/>
    <property type="project" value="UniProtKB-UniRule"/>
</dbReference>
<dbReference type="EC" id="2.7.1.180" evidence="1 10"/>
<comment type="caution">
    <text evidence="13">The sequence shown here is derived from an EMBL/GenBank/DDBJ whole genome shotgun (WGS) entry which is preliminary data.</text>
</comment>
<reference evidence="13 14" key="1">
    <citation type="submission" date="2011-08" db="EMBL/GenBank/DDBJ databases">
        <title>The Genome Sequence of Clostridium hathewayi WAL-18680.</title>
        <authorList>
            <consortium name="The Broad Institute Genome Sequencing Platform"/>
            <person name="Earl A."/>
            <person name="Ward D."/>
            <person name="Feldgarden M."/>
            <person name="Gevers D."/>
            <person name="Finegold S.M."/>
            <person name="Summanen P.H."/>
            <person name="Molitoris D.R."/>
            <person name="Song M."/>
            <person name="Daigneault M."/>
            <person name="Allen-Vercoe E."/>
            <person name="Young S.K."/>
            <person name="Zeng Q."/>
            <person name="Gargeya S."/>
            <person name="Fitzgerald M."/>
            <person name="Haas B."/>
            <person name="Abouelleil A."/>
            <person name="Alvarado L."/>
            <person name="Arachchi H.M."/>
            <person name="Berlin A."/>
            <person name="Brown A."/>
            <person name="Chapman S.B."/>
            <person name="Chen Z."/>
            <person name="Dunbar C."/>
            <person name="Freedman E."/>
            <person name="Gearin G."/>
            <person name="Gellesch M."/>
            <person name="Goldberg J."/>
            <person name="Griggs A."/>
            <person name="Gujja S."/>
            <person name="Heiman D."/>
            <person name="Howarth C."/>
            <person name="Larson L."/>
            <person name="Lui A."/>
            <person name="MacDonald P.J.P."/>
            <person name="Montmayeur A."/>
            <person name="Murphy C."/>
            <person name="Neiman D."/>
            <person name="Pearson M."/>
            <person name="Priest M."/>
            <person name="Roberts A."/>
            <person name="Saif S."/>
            <person name="Shea T."/>
            <person name="Shenoy N."/>
            <person name="Sisk P."/>
            <person name="Stolte C."/>
            <person name="Sykes S."/>
            <person name="Wortman J."/>
            <person name="Nusbaum C."/>
            <person name="Birren B."/>
        </authorList>
    </citation>
    <scope>NUCLEOTIDE SEQUENCE [LARGE SCALE GENOMIC DNA]</scope>
    <source>
        <strain evidence="13 14">WAL-18680</strain>
    </source>
</reference>
<name>G5II73_9FIRM</name>
<dbReference type="InterPro" id="IPR024932">
    <property type="entry name" value="ApbE"/>
</dbReference>
<evidence type="ECO:0000256" key="1">
    <source>
        <dbReference type="ARBA" id="ARBA00011955"/>
    </source>
</evidence>
<evidence type="ECO:0000256" key="11">
    <source>
        <dbReference type="PIRSR" id="PIRSR006268-2"/>
    </source>
</evidence>
<comment type="cofactor">
    <cofactor evidence="11">
        <name>Mg(2+)</name>
        <dbReference type="ChEBI" id="CHEBI:18420"/>
    </cofactor>
    <cofactor evidence="11">
        <name>Mn(2+)</name>
        <dbReference type="ChEBI" id="CHEBI:29035"/>
    </cofactor>
    <text evidence="11">Magnesium. Can also use manganese.</text>
</comment>
<sequence length="350" mass="38799">MKIKKLLAVTLAGILAVSTAACSREPALTRYDAQFLQLFDTITSMVGYAKDKETFTAYAQELHDELEVYHQLYDIYHEYEGINNLKTINDNAGIEPVVVDGKIIDMLEFAKELNARTNGYFNVAMGSVLSIWHEYRTAGIDDPMTAELPPMEALEEAGKHMDINDVIIDKEASTVYLADADMSLDVGAIAKGYATEMVCRKLEEDGLTKALVSVGGNVRAIGTKDDGSKWKLGIQNPDLASDTKFLHMIAVADMSLVTSGDYQRYYTVDGVQYHHIVNPDTLMPWFEYDSVSILCKDSGMADALSTAVFNMKQEDGQALIESLDGVEAMWLYPDGSEKYSSGFQAYMEDE</sequence>
<keyword evidence="6 10" id="KW-0274">FAD</keyword>
<keyword evidence="12" id="KW-1003">Cell membrane</keyword>
<dbReference type="GO" id="GO:0005886">
    <property type="term" value="C:plasma membrane"/>
    <property type="evidence" value="ECO:0007669"/>
    <property type="project" value="UniProtKB-SubCell"/>
</dbReference>
<evidence type="ECO:0000256" key="5">
    <source>
        <dbReference type="ARBA" id="ARBA00022723"/>
    </source>
</evidence>
<gene>
    <name evidence="13" type="ORF">HMPREF9473_03201</name>
</gene>
<evidence type="ECO:0000256" key="3">
    <source>
        <dbReference type="ARBA" id="ARBA00022630"/>
    </source>
</evidence>
<feature type="binding site" evidence="11">
    <location>
        <position position="302"/>
    </location>
    <ligand>
        <name>Mg(2+)</name>
        <dbReference type="ChEBI" id="CHEBI:18420"/>
    </ligand>
</feature>
<dbReference type="PROSITE" id="PS51257">
    <property type="entry name" value="PROKAR_LIPOPROTEIN"/>
    <property type="match status" value="1"/>
</dbReference>
<dbReference type="RefSeq" id="WP_006781180.1">
    <property type="nucleotide sequence ID" value="NZ_CP040506.1"/>
</dbReference>
<keyword evidence="12" id="KW-0449">Lipoprotein</keyword>
<keyword evidence="12" id="KW-0472">Membrane</keyword>
<evidence type="ECO:0000256" key="2">
    <source>
        <dbReference type="ARBA" id="ARBA00016337"/>
    </source>
</evidence>
<evidence type="ECO:0000313" key="14">
    <source>
        <dbReference type="Proteomes" id="UP000005384"/>
    </source>
</evidence>
<feature type="signal peptide" evidence="12">
    <location>
        <begin position="1"/>
        <end position="20"/>
    </location>
</feature>
<evidence type="ECO:0000256" key="7">
    <source>
        <dbReference type="ARBA" id="ARBA00022842"/>
    </source>
</evidence>
<evidence type="ECO:0000256" key="9">
    <source>
        <dbReference type="ARBA" id="ARBA00048540"/>
    </source>
</evidence>
<dbReference type="PANTHER" id="PTHR30040:SF2">
    <property type="entry name" value="FAD:PROTEIN FMN TRANSFERASE"/>
    <property type="match status" value="1"/>
</dbReference>
<evidence type="ECO:0000313" key="13">
    <source>
        <dbReference type="EMBL" id="EHI58809.1"/>
    </source>
</evidence>
<evidence type="ECO:0000256" key="4">
    <source>
        <dbReference type="ARBA" id="ARBA00022679"/>
    </source>
</evidence>
<dbReference type="GO" id="GO:0046872">
    <property type="term" value="F:metal ion binding"/>
    <property type="evidence" value="ECO:0007669"/>
    <property type="project" value="UniProtKB-UniRule"/>
</dbReference>
<proteinExistence type="inferred from homology"/>
<keyword evidence="12" id="KW-0997">Cell inner membrane</keyword>
<feature type="chain" id="PRO_5039747505" description="FAD:protein FMN transferase" evidence="12">
    <location>
        <begin position="21"/>
        <end position="350"/>
    </location>
</feature>
<dbReference type="SUPFAM" id="SSF143631">
    <property type="entry name" value="ApbE-like"/>
    <property type="match status" value="1"/>
</dbReference>
<keyword evidence="12" id="KW-0732">Signal</keyword>
<evidence type="ECO:0000256" key="6">
    <source>
        <dbReference type="ARBA" id="ARBA00022827"/>
    </source>
</evidence>
<feature type="binding site" evidence="11">
    <location>
        <position position="188"/>
    </location>
    <ligand>
        <name>Mg(2+)</name>
        <dbReference type="ChEBI" id="CHEBI:18420"/>
    </ligand>
</feature>
<accession>G5II73</accession>
<dbReference type="PANTHER" id="PTHR30040">
    <property type="entry name" value="THIAMINE BIOSYNTHESIS LIPOPROTEIN APBE"/>
    <property type="match status" value="1"/>
</dbReference>
<keyword evidence="7 10" id="KW-0460">Magnesium</keyword>
<evidence type="ECO:0000256" key="10">
    <source>
        <dbReference type="PIRNR" id="PIRNR006268"/>
    </source>
</evidence>
<dbReference type="Gene3D" id="3.10.520.10">
    <property type="entry name" value="ApbE-like domains"/>
    <property type="match status" value="1"/>
</dbReference>
<dbReference type="HOGENOM" id="CLU_044403_1_1_9"/>
<protein>
    <recommendedName>
        <fullName evidence="2 10">FAD:protein FMN transferase</fullName>
        <ecNumber evidence="1 10">2.7.1.180</ecNumber>
    </recommendedName>
    <alternativeName>
        <fullName evidence="8 10">Flavin transferase</fullName>
    </alternativeName>
</protein>
<comment type="similarity">
    <text evidence="10 12">Belongs to the ApbE family.</text>
</comment>
<keyword evidence="3 10" id="KW-0285">Flavoprotein</keyword>
<keyword evidence="5 10" id="KW-0479">Metal-binding</keyword>
<dbReference type="InterPro" id="IPR003374">
    <property type="entry name" value="ApbE-like_sf"/>
</dbReference>
<comment type="subcellular location">
    <subcellularLocation>
        <location evidence="12">Cell inner membrane</location>
        <topology evidence="12">Lipid-anchor</topology>
        <orientation evidence="12">Periplasmic side</orientation>
    </subcellularLocation>
</comment>
<evidence type="ECO:0000256" key="8">
    <source>
        <dbReference type="ARBA" id="ARBA00031306"/>
    </source>
</evidence>
<dbReference type="EMBL" id="ADLN01000084">
    <property type="protein sequence ID" value="EHI58809.1"/>
    <property type="molecule type" value="Genomic_DNA"/>
</dbReference>
<comment type="function">
    <text evidence="12">Flavin transferase that catalyzes the transfer of the FMN moiety of FAD and its covalent binding to the hydroxyl group of a threonine residue in a target flavoprotein.</text>
</comment>